<organism evidence="1 2">
    <name type="scientific">Panagrolaimus sp. ES5</name>
    <dbReference type="NCBI Taxonomy" id="591445"/>
    <lineage>
        <taxon>Eukaryota</taxon>
        <taxon>Metazoa</taxon>
        <taxon>Ecdysozoa</taxon>
        <taxon>Nematoda</taxon>
        <taxon>Chromadorea</taxon>
        <taxon>Rhabditida</taxon>
        <taxon>Tylenchina</taxon>
        <taxon>Panagrolaimomorpha</taxon>
        <taxon>Panagrolaimoidea</taxon>
        <taxon>Panagrolaimidae</taxon>
        <taxon>Panagrolaimus</taxon>
    </lineage>
</organism>
<dbReference type="Proteomes" id="UP000887579">
    <property type="component" value="Unplaced"/>
</dbReference>
<evidence type="ECO:0000313" key="1">
    <source>
        <dbReference type="Proteomes" id="UP000887579"/>
    </source>
</evidence>
<accession>A0AC34F873</accession>
<protein>
    <submittedName>
        <fullName evidence="2">Uncharacterized protein</fullName>
    </submittedName>
</protein>
<reference evidence="2" key="1">
    <citation type="submission" date="2022-11" db="UniProtKB">
        <authorList>
            <consortium name="WormBaseParasite"/>
        </authorList>
    </citation>
    <scope>IDENTIFICATION</scope>
</reference>
<evidence type="ECO:0000313" key="2">
    <source>
        <dbReference type="WBParaSite" id="ES5_v2.g13429.t1"/>
    </source>
</evidence>
<sequence length="398" mass="44596">MSGTSGGSMPELLKKMVSKRKKKSSRDNKKEATIGSGETVGSGEKIASTPETAPSGSMPSTRRKKDRTVEEDVTKTSIQKKEKKKKNKGNKEDKDDQSTEFETVHVASRPAVSKNKRRSLQFPDQKEDAKEQPSVPSSSAGSSNSNTNSNTERLKDRFKDKEKDKKKVDDEPTVFQKVKAAERPAKTRMRSHRSFHSKEKEKKRPEQVTKTASSDKEKTAKEKLQPAAVIGPLDREQSDDAPTTFEKINADVRPAIVIEKPRRKSRRSTKEQRKNATREEEEGSNVEEGNNNTPPPHQSPAAVTTPEAESPAVHSEKAKRMPPTEKAEENQQNYDANDATAEEVDVPEHAAYTFEIWKSGTKPKVVEKPKETKPEPKSDKKDKDDDDDLPKSDYIIKY</sequence>
<dbReference type="WBParaSite" id="ES5_v2.g13429.t1">
    <property type="protein sequence ID" value="ES5_v2.g13429.t1"/>
    <property type="gene ID" value="ES5_v2.g13429"/>
</dbReference>
<proteinExistence type="predicted"/>
<name>A0AC34F873_9BILA</name>